<dbReference type="PATRIC" id="fig|926562.3.peg.1890"/>
<protein>
    <submittedName>
        <fullName evidence="2">Uncharacterized protein</fullName>
    </submittedName>
</protein>
<dbReference type="AlphaFoldDB" id="G8R1T6"/>
<dbReference type="EMBL" id="CP003156">
    <property type="protein sequence ID" value="AEV32862.1"/>
    <property type="molecule type" value="Genomic_DNA"/>
</dbReference>
<feature type="transmembrane region" description="Helical" evidence="1">
    <location>
        <begin position="84"/>
        <end position="106"/>
    </location>
</feature>
<reference evidence="2 3" key="1">
    <citation type="journal article" date="2012" name="Stand. Genomic Sci.">
        <title>Genome sequence of the orange-pigmented seawater bacterium Owenweeksia hongkongensis type strain (UST20020801(T)).</title>
        <authorList>
            <person name="Riedel T."/>
            <person name="Held B."/>
            <person name="Nolan M."/>
            <person name="Lucas S."/>
            <person name="Lapidus A."/>
            <person name="Tice H."/>
            <person name="Del Rio T.G."/>
            <person name="Cheng J.F."/>
            <person name="Han C."/>
            <person name="Tapia R."/>
            <person name="Goodwin L.A."/>
            <person name="Pitluck S."/>
            <person name="Liolios K."/>
            <person name="Mavromatis K."/>
            <person name="Pagani I."/>
            <person name="Ivanova N."/>
            <person name="Mikhailova N."/>
            <person name="Pati A."/>
            <person name="Chen A."/>
            <person name="Palaniappan K."/>
            <person name="Rohde M."/>
            <person name="Tindall B.J."/>
            <person name="Detter J.C."/>
            <person name="Goker M."/>
            <person name="Woyke T."/>
            <person name="Bristow J."/>
            <person name="Eisen J.A."/>
            <person name="Markowitz V."/>
            <person name="Hugenholtz P."/>
            <person name="Klenk H.P."/>
            <person name="Kyrpides N.C."/>
        </authorList>
    </citation>
    <scope>NUCLEOTIDE SEQUENCE</scope>
    <source>
        <strain evidence="3">DSM 17368 / JCM 12287 / NRRL B-23963</strain>
    </source>
</reference>
<proteinExistence type="predicted"/>
<name>G8R1T6_OWEHD</name>
<sequence length="386" mass="43753">MTDVAQFHNLSHLFISLIGAIVLLAIYRNIRKRFGSLLAEDESQKRVDRGLIYLSLAMLVWVVSGFDSYLAYHFNFQTSPFQVLIISLLSIANNFFLLLALFYFQYAPSFVYESKKGGRVILSIIILVTLLTLGAALADKPMIYFGLSLKALPDLLLSALISFLLIISLYRTFLHRGLPVVAVISSIVVMLMLASQLPEVFLFLKNDFAVYLLKIVSKTSLIFIFLVLATTWVIQLANTPRPTEMRIHFLDWSLIKLTIPSKNIEDQTVDFSSKTTQFSNLLKFAIRRKYGAAEMQPMVVGAAGEIKNQTYLTRILENINEILNQSPENALERKDLFTFLGEGKYRIRMLPQDIFIDDALLSEFAANAKNPQYQSILDQTSSGYKK</sequence>
<dbReference type="KEGG" id="oho:Oweho_1883"/>
<evidence type="ECO:0000256" key="1">
    <source>
        <dbReference type="SAM" id="Phobius"/>
    </source>
</evidence>
<feature type="transmembrane region" description="Helical" evidence="1">
    <location>
        <begin position="51"/>
        <end position="72"/>
    </location>
</feature>
<feature type="transmembrane region" description="Helical" evidence="1">
    <location>
        <begin position="118"/>
        <end position="137"/>
    </location>
</feature>
<dbReference type="OrthoDB" id="1190700at2"/>
<dbReference type="HOGENOM" id="CLU_730830_0_0_10"/>
<feature type="transmembrane region" description="Helical" evidence="1">
    <location>
        <begin position="177"/>
        <end position="195"/>
    </location>
</feature>
<dbReference type="Proteomes" id="UP000005631">
    <property type="component" value="Chromosome"/>
</dbReference>
<dbReference type="STRING" id="926562.Oweho_1883"/>
<feature type="transmembrane region" description="Helical" evidence="1">
    <location>
        <begin position="143"/>
        <end position="170"/>
    </location>
</feature>
<organism evidence="2 3">
    <name type="scientific">Owenweeksia hongkongensis (strain DSM 17368 / CIP 108786 / JCM 12287 / NRRL B-23963 / UST20020801)</name>
    <dbReference type="NCBI Taxonomy" id="926562"/>
    <lineage>
        <taxon>Bacteria</taxon>
        <taxon>Pseudomonadati</taxon>
        <taxon>Bacteroidota</taxon>
        <taxon>Flavobacteriia</taxon>
        <taxon>Flavobacteriales</taxon>
        <taxon>Owenweeksiaceae</taxon>
        <taxon>Owenweeksia</taxon>
    </lineage>
</organism>
<keyword evidence="1" id="KW-0812">Transmembrane</keyword>
<gene>
    <name evidence="2" type="ordered locus">Oweho_1883</name>
</gene>
<evidence type="ECO:0000313" key="3">
    <source>
        <dbReference type="Proteomes" id="UP000005631"/>
    </source>
</evidence>
<keyword evidence="1" id="KW-0472">Membrane</keyword>
<dbReference type="RefSeq" id="WP_014202218.1">
    <property type="nucleotide sequence ID" value="NC_016599.1"/>
</dbReference>
<evidence type="ECO:0000313" key="2">
    <source>
        <dbReference type="EMBL" id="AEV32862.1"/>
    </source>
</evidence>
<dbReference type="eggNOG" id="COG2771">
    <property type="taxonomic scope" value="Bacteria"/>
</dbReference>
<keyword evidence="1" id="KW-1133">Transmembrane helix</keyword>
<feature type="transmembrane region" description="Helical" evidence="1">
    <location>
        <begin position="215"/>
        <end position="237"/>
    </location>
</feature>
<accession>G8R1T6</accession>
<keyword evidence="3" id="KW-1185">Reference proteome</keyword>
<feature type="transmembrane region" description="Helical" evidence="1">
    <location>
        <begin position="12"/>
        <end position="30"/>
    </location>
</feature>